<dbReference type="InterPro" id="IPR005094">
    <property type="entry name" value="Endonuclease_MobA/VirD2"/>
</dbReference>
<accession>A0A5P2G0E7</accession>
<evidence type="ECO:0000313" key="2">
    <source>
        <dbReference type="EMBL" id="QES87599.1"/>
    </source>
</evidence>
<feature type="domain" description="MobA/VirD2-like nuclease" evidence="1">
    <location>
        <begin position="35"/>
        <end position="167"/>
    </location>
</feature>
<dbReference type="KEGG" id="arac:E0W69_002590"/>
<dbReference type="AlphaFoldDB" id="A0A5P2G0E7"/>
<gene>
    <name evidence="2" type="ORF">E0W69_002590</name>
</gene>
<sequence length="374" mass="42498">MFFLCIPKGSTFKISGMIAKQTTAKASSVSNMVSYVLRENGLKHPEEKAQIIFQNALVGEHTDQIVAQMQMALGLNNQRCSMPLFHAIFSLSEGESLNEDQELQLAAMIMQEFKLDKNMFLLCKHSSPVSKDHYHAIIVRPPIDGRQVVNMFQSKHRLMNIARKCEMLFHLKQVKTPKTWKQKLNSSNKEKQHWNTRQLQARMDLKNALYKATSMLEFITHMQNLGYSLHKGRGLGIVHQASGIYFKASSLGCSLSKIEKIIAFNKKQQKAPMSSSQVAQLERNIALAKRGVDDGTLKSTLLHRDRFMPREVHPTSKNNNNTSATIETVTKALIDYMISPLKVDIDGVYFGAMGIDESEEKKRLKEKRRIKLSM</sequence>
<organism evidence="2 3">
    <name type="scientific">Rhizosphaericola mali</name>
    <dbReference type="NCBI Taxonomy" id="2545455"/>
    <lineage>
        <taxon>Bacteria</taxon>
        <taxon>Pseudomonadati</taxon>
        <taxon>Bacteroidota</taxon>
        <taxon>Chitinophagia</taxon>
        <taxon>Chitinophagales</taxon>
        <taxon>Chitinophagaceae</taxon>
        <taxon>Rhizosphaericola</taxon>
    </lineage>
</organism>
<reference evidence="2 3" key="1">
    <citation type="submission" date="2019-09" db="EMBL/GenBank/DDBJ databases">
        <title>Complete genome sequence of Arachidicoccus sp. B3-10 isolated from apple orchard soil.</title>
        <authorList>
            <person name="Kim H.S."/>
            <person name="Han K.-I."/>
            <person name="Suh M.K."/>
            <person name="Lee K.C."/>
            <person name="Eom M.K."/>
            <person name="Kim J.-S."/>
            <person name="Kang S.W."/>
            <person name="Sin Y."/>
            <person name="Lee J.-S."/>
        </authorList>
    </citation>
    <scope>NUCLEOTIDE SEQUENCE [LARGE SCALE GENOMIC DNA]</scope>
    <source>
        <strain evidence="2 3">B3-10</strain>
    </source>
</reference>
<dbReference type="Proteomes" id="UP000292424">
    <property type="component" value="Chromosome"/>
</dbReference>
<evidence type="ECO:0000259" key="1">
    <source>
        <dbReference type="Pfam" id="PF03432"/>
    </source>
</evidence>
<keyword evidence="3" id="KW-1185">Reference proteome</keyword>
<dbReference type="Pfam" id="PF03432">
    <property type="entry name" value="Relaxase"/>
    <property type="match status" value="1"/>
</dbReference>
<dbReference type="EMBL" id="CP044016">
    <property type="protein sequence ID" value="QES87599.1"/>
    <property type="molecule type" value="Genomic_DNA"/>
</dbReference>
<proteinExistence type="predicted"/>
<protein>
    <submittedName>
        <fullName evidence="2">Relaxase/mobilization nuclease domain-containing protein</fullName>
    </submittedName>
</protein>
<evidence type="ECO:0000313" key="3">
    <source>
        <dbReference type="Proteomes" id="UP000292424"/>
    </source>
</evidence>
<dbReference type="OrthoDB" id="915634at2"/>
<name>A0A5P2G0E7_9BACT</name>